<feature type="transmembrane region" description="Helical" evidence="6">
    <location>
        <begin position="252"/>
        <end position="281"/>
    </location>
</feature>
<sequence length="403" mass="43665">MLSMWIVQKDLLLLIRNKKALLTLLLMPLILIAILGSAFSNMFASDEDETVAMFHIGVVNEDGSEQSNRFVEDVLQNQLSNFMTIEQLSRAEINEAMDSERISVTLLIPKGFGDQLINNNLPEVELISAGDSSIQTSIIESALIQYQQVNAGVTATVTTLTNHYTELAQSGEAINMERYDANSEMMTLAEPIHEVTVSGTEKTIGSFQYYAVAMGVMFLTMTVVTLVGTMIEEKNDTVYARQLTTRLVAGQYVIGKFIGLLIISLVQLSLIVGGTSLLYGVDWGDSIAAILLTMFSFTLSTTGLGVLVGSFMKTEESFGSIGMIGTQIMSALGGSFVPIYMFPDWMVAISKVLPNALALQMFMDIMTGEGVATIANEAIIATGVGLLLLALAWMRLARKGGIA</sequence>
<dbReference type="InterPro" id="IPR051449">
    <property type="entry name" value="ABC-2_transporter_component"/>
</dbReference>
<dbReference type="InterPro" id="IPR013525">
    <property type="entry name" value="ABC2_TM"/>
</dbReference>
<dbReference type="PANTHER" id="PTHR30294:SF48">
    <property type="entry name" value="LINEARMYCIN RESISTANCE PERMEASE PROTEIN LNRM"/>
    <property type="match status" value="1"/>
</dbReference>
<keyword evidence="2" id="KW-1003">Cell membrane</keyword>
<feature type="transmembrane region" description="Helical" evidence="6">
    <location>
        <begin position="321"/>
        <end position="342"/>
    </location>
</feature>
<protein>
    <submittedName>
        <fullName evidence="8">ABC transporter permease</fullName>
    </submittedName>
</protein>
<organism evidence="8 9">
    <name type="scientific">Candidatus Pristimantibacillus lignocellulolyticus</name>
    <dbReference type="NCBI Taxonomy" id="2994561"/>
    <lineage>
        <taxon>Bacteria</taxon>
        <taxon>Bacillati</taxon>
        <taxon>Bacillota</taxon>
        <taxon>Bacilli</taxon>
        <taxon>Bacillales</taxon>
        <taxon>Paenibacillaceae</taxon>
        <taxon>Candidatus Pristimantibacillus</taxon>
    </lineage>
</organism>
<evidence type="ECO:0000256" key="4">
    <source>
        <dbReference type="ARBA" id="ARBA00022989"/>
    </source>
</evidence>
<name>A0A9J6ZJK3_9BACL</name>
<dbReference type="KEGG" id="plig:NAG76_09335"/>
<dbReference type="Gene3D" id="3.40.1710.10">
    <property type="entry name" value="abc type-2 transporter like domain"/>
    <property type="match status" value="1"/>
</dbReference>
<evidence type="ECO:0000259" key="7">
    <source>
        <dbReference type="Pfam" id="PF12698"/>
    </source>
</evidence>
<proteinExistence type="predicted"/>
<dbReference type="PANTHER" id="PTHR30294">
    <property type="entry name" value="MEMBRANE COMPONENT OF ABC TRANSPORTER YHHJ-RELATED"/>
    <property type="match status" value="1"/>
</dbReference>
<keyword evidence="5 6" id="KW-0472">Membrane</keyword>
<gene>
    <name evidence="8" type="ORF">NAG76_09335</name>
</gene>
<feature type="transmembrane region" description="Helical" evidence="6">
    <location>
        <begin position="287"/>
        <end position="309"/>
    </location>
</feature>
<dbReference type="GO" id="GO:0140359">
    <property type="term" value="F:ABC-type transporter activity"/>
    <property type="evidence" value="ECO:0007669"/>
    <property type="project" value="InterPro"/>
</dbReference>
<evidence type="ECO:0000313" key="9">
    <source>
        <dbReference type="Proteomes" id="UP001056756"/>
    </source>
</evidence>
<evidence type="ECO:0000256" key="3">
    <source>
        <dbReference type="ARBA" id="ARBA00022692"/>
    </source>
</evidence>
<feature type="transmembrane region" description="Helical" evidence="6">
    <location>
        <begin position="371"/>
        <end position="394"/>
    </location>
</feature>
<accession>A0A9J6ZJK3</accession>
<comment type="subcellular location">
    <subcellularLocation>
        <location evidence="1">Cell membrane</location>
        <topology evidence="1">Multi-pass membrane protein</topology>
    </subcellularLocation>
</comment>
<evidence type="ECO:0000256" key="5">
    <source>
        <dbReference type="ARBA" id="ARBA00023136"/>
    </source>
</evidence>
<keyword evidence="4 6" id="KW-1133">Transmembrane helix</keyword>
<evidence type="ECO:0000313" key="8">
    <source>
        <dbReference type="EMBL" id="URN96397.1"/>
    </source>
</evidence>
<dbReference type="Proteomes" id="UP001056756">
    <property type="component" value="Chromosome"/>
</dbReference>
<keyword evidence="3 6" id="KW-0812">Transmembrane</keyword>
<feature type="transmembrane region" description="Helical" evidence="6">
    <location>
        <begin position="209"/>
        <end position="231"/>
    </location>
</feature>
<dbReference type="EMBL" id="CP097899">
    <property type="protein sequence ID" value="URN96397.1"/>
    <property type="molecule type" value="Genomic_DNA"/>
</dbReference>
<dbReference type="AlphaFoldDB" id="A0A9J6ZJK3"/>
<evidence type="ECO:0000256" key="2">
    <source>
        <dbReference type="ARBA" id="ARBA00022475"/>
    </source>
</evidence>
<dbReference type="GO" id="GO:0005886">
    <property type="term" value="C:plasma membrane"/>
    <property type="evidence" value="ECO:0007669"/>
    <property type="project" value="UniProtKB-SubCell"/>
</dbReference>
<feature type="domain" description="ABC-2 type transporter transmembrane" evidence="7">
    <location>
        <begin position="20"/>
        <end position="393"/>
    </location>
</feature>
<reference evidence="8" key="1">
    <citation type="submission" date="2022-05" db="EMBL/GenBank/DDBJ databases">
        <title>Novel bacterial taxa in a minimal lignocellulolytic consortium and its capacity to transform plastics disclosed by genome-resolved metagenomics.</title>
        <authorList>
            <person name="Rodriguez C.A.D."/>
            <person name="Diaz-Garcia L."/>
            <person name="Herrera K."/>
            <person name="Tarazona N.A."/>
            <person name="Sproer C."/>
            <person name="Overmann J."/>
            <person name="Jimenez D.J."/>
        </authorList>
    </citation>
    <scope>NUCLEOTIDE SEQUENCE</scope>
    <source>
        <strain evidence="8">MAG5</strain>
    </source>
</reference>
<evidence type="ECO:0000256" key="6">
    <source>
        <dbReference type="SAM" id="Phobius"/>
    </source>
</evidence>
<evidence type="ECO:0000256" key="1">
    <source>
        <dbReference type="ARBA" id="ARBA00004651"/>
    </source>
</evidence>
<dbReference type="Pfam" id="PF12698">
    <property type="entry name" value="ABC2_membrane_3"/>
    <property type="match status" value="1"/>
</dbReference>